<keyword evidence="7" id="KW-1185">Reference proteome</keyword>
<evidence type="ECO:0000313" key="7">
    <source>
        <dbReference type="Proteomes" id="UP000325577"/>
    </source>
</evidence>
<dbReference type="InterPro" id="IPR008630">
    <property type="entry name" value="Glyco_trans_34"/>
</dbReference>
<dbReference type="GO" id="GO:0000139">
    <property type="term" value="C:Golgi membrane"/>
    <property type="evidence" value="ECO:0007669"/>
    <property type="project" value="UniProtKB-SubCell"/>
</dbReference>
<evidence type="ECO:0000256" key="5">
    <source>
        <dbReference type="ARBA" id="ARBA00023034"/>
    </source>
</evidence>
<keyword evidence="4" id="KW-0812">Transmembrane</keyword>
<gene>
    <name evidence="6" type="ORF">F0562_013054</name>
</gene>
<evidence type="ECO:0000256" key="3">
    <source>
        <dbReference type="ARBA" id="ARBA00022679"/>
    </source>
</evidence>
<dbReference type="PANTHER" id="PTHR31311">
    <property type="entry name" value="XYLOGLUCAN 6-XYLOSYLTRANSFERASE 5-RELATED-RELATED"/>
    <property type="match status" value="1"/>
</dbReference>
<evidence type="ECO:0000256" key="4">
    <source>
        <dbReference type="ARBA" id="ARBA00022968"/>
    </source>
</evidence>
<dbReference type="EMBL" id="CM018048">
    <property type="protein sequence ID" value="KAA8522585.1"/>
    <property type="molecule type" value="Genomic_DNA"/>
</dbReference>
<comment type="subcellular location">
    <subcellularLocation>
        <location evidence="1">Golgi apparatus membrane</location>
        <topology evidence="1">Single-pass type II membrane protein</topology>
    </subcellularLocation>
</comment>
<dbReference type="AlphaFoldDB" id="A0A5J4ZV19"/>
<keyword evidence="5" id="KW-0333">Golgi apparatus</keyword>
<dbReference type="GO" id="GO:0005802">
    <property type="term" value="C:trans-Golgi network"/>
    <property type="evidence" value="ECO:0007669"/>
    <property type="project" value="TreeGrafter"/>
</dbReference>
<dbReference type="Proteomes" id="UP000325577">
    <property type="component" value="Linkage Group LG5"/>
</dbReference>
<keyword evidence="4" id="KW-0735">Signal-anchor</keyword>
<dbReference type="Pfam" id="PF05637">
    <property type="entry name" value="Glyco_transf_34"/>
    <property type="match status" value="1"/>
</dbReference>
<dbReference type="OrthoDB" id="407658at2759"/>
<proteinExistence type="predicted"/>
<dbReference type="GO" id="GO:0005768">
    <property type="term" value="C:endosome"/>
    <property type="evidence" value="ECO:0007669"/>
    <property type="project" value="TreeGrafter"/>
</dbReference>
<keyword evidence="3" id="KW-0808">Transferase</keyword>
<reference evidence="6 7" key="1">
    <citation type="submission" date="2019-09" db="EMBL/GenBank/DDBJ databases">
        <title>A chromosome-level genome assembly of the Chinese tupelo Nyssa sinensis.</title>
        <authorList>
            <person name="Yang X."/>
            <person name="Kang M."/>
            <person name="Yang Y."/>
            <person name="Xiong H."/>
            <person name="Wang M."/>
            <person name="Zhang Z."/>
            <person name="Wang Z."/>
            <person name="Wu H."/>
            <person name="Ma T."/>
            <person name="Liu J."/>
            <person name="Xi Z."/>
        </authorList>
    </citation>
    <scope>NUCLEOTIDE SEQUENCE [LARGE SCALE GENOMIC DNA]</scope>
    <source>
        <strain evidence="6">J267</strain>
        <tissue evidence="6">Leaf</tissue>
    </source>
</reference>
<accession>A0A5J4ZV19</accession>
<keyword evidence="2" id="KW-0328">Glycosyltransferase</keyword>
<dbReference type="PANTHER" id="PTHR31311:SF3">
    <property type="entry name" value="GLYCOSYLTRANSFERASE 7-RELATED"/>
    <property type="match status" value="1"/>
</dbReference>
<evidence type="ECO:0000256" key="2">
    <source>
        <dbReference type="ARBA" id="ARBA00022676"/>
    </source>
</evidence>
<evidence type="ECO:0000256" key="1">
    <source>
        <dbReference type="ARBA" id="ARBA00004323"/>
    </source>
</evidence>
<organism evidence="6 7">
    <name type="scientific">Nyssa sinensis</name>
    <dbReference type="NCBI Taxonomy" id="561372"/>
    <lineage>
        <taxon>Eukaryota</taxon>
        <taxon>Viridiplantae</taxon>
        <taxon>Streptophyta</taxon>
        <taxon>Embryophyta</taxon>
        <taxon>Tracheophyta</taxon>
        <taxon>Spermatophyta</taxon>
        <taxon>Magnoliopsida</taxon>
        <taxon>eudicotyledons</taxon>
        <taxon>Gunneridae</taxon>
        <taxon>Pentapetalae</taxon>
        <taxon>asterids</taxon>
        <taxon>Cornales</taxon>
        <taxon>Nyssaceae</taxon>
        <taxon>Nyssa</taxon>
    </lineage>
</organism>
<name>A0A5J4ZV19_9ASTE</name>
<dbReference type="GO" id="GO:0008378">
    <property type="term" value="F:galactosyltransferase activity"/>
    <property type="evidence" value="ECO:0007669"/>
    <property type="project" value="TreeGrafter"/>
</dbReference>
<sequence>MDFKIPLEKYEDYNLVVDGWPNLIYEKRSWIGLNAGIFLIRNCQWSIDFMKLWASMSPITSNYEKWGKTFKSIFKDKTFPEADDQSALVYLMLKEKHTWAARIYLENEYSLQGYWEGIVGTLDNVTDNHVRLERGVRTLRRRHAEKVSEFYGAMREQYLKDAGDGRGFGRRPFITHFTGCQPCSGDHNPTYGDSCWKEMGRALNFADNQYLHGCSGVYEEHNYIDDNG</sequence>
<protein>
    <submittedName>
        <fullName evidence="6">Uncharacterized protein</fullName>
    </submittedName>
</protein>
<evidence type="ECO:0000313" key="6">
    <source>
        <dbReference type="EMBL" id="KAA8522585.1"/>
    </source>
</evidence>